<reference evidence="2" key="1">
    <citation type="submission" date="2017-02" db="EMBL/GenBank/DDBJ databases">
        <title>Delineation of Paenibacillus larvae strains originating from foulbrood outbreaks.</title>
        <authorList>
            <person name="Beims H."/>
            <person name="Bunk B."/>
            <person name="Sproeer C."/>
            <person name="Mohr K.I."/>
            <person name="Pradella S."/>
            <person name="Guenther G."/>
            <person name="Rohde M."/>
            <person name="von der Ohe W."/>
            <person name="Steinert M."/>
        </authorList>
    </citation>
    <scope>NUCLEOTIDE SEQUENCE [LARGE SCALE GENOMIC DNA]</scope>
    <source>
        <strain evidence="2">Eric_III</strain>
    </source>
</reference>
<proteinExistence type="predicted"/>
<dbReference type="GeneID" id="64217683"/>
<dbReference type="AlphaFoldDB" id="A0A2L1UA77"/>
<dbReference type="Proteomes" id="UP000239833">
    <property type="component" value="Chromosome"/>
</dbReference>
<protein>
    <submittedName>
        <fullName evidence="1">Uncharacterized protein</fullName>
    </submittedName>
</protein>
<accession>A0A2L1UA77</accession>
<dbReference type="RefSeq" id="WP_077996830.1">
    <property type="nucleotide sequence ID" value="NZ_CP019655.1"/>
</dbReference>
<evidence type="ECO:0000313" key="2">
    <source>
        <dbReference type="Proteomes" id="UP000239833"/>
    </source>
</evidence>
<sequence length="122" mass="14305">MEIINNEKCVQCEQFKEEILHLQTRKTEYHFCTGCLEKYFEGQITFDPIVEGGVGMRPDENKVPLADTYYHLNLVPRHFSCEYPIDVYIKGKNLALFLSDVAAYKVKVFRVNFDGFEIKKEE</sequence>
<name>A0A2L1UA77_9BACL</name>
<evidence type="ECO:0000313" key="1">
    <source>
        <dbReference type="EMBL" id="AVF25076.1"/>
    </source>
</evidence>
<dbReference type="EMBL" id="CP019655">
    <property type="protein sequence ID" value="AVF25076.1"/>
    <property type="molecule type" value="Genomic_DNA"/>
</dbReference>
<gene>
    <name evidence="1" type="ORF">ERICIII_00869</name>
</gene>
<organism evidence="1 2">
    <name type="scientific">Paenibacillus larvae subsp. larvae</name>
    <dbReference type="NCBI Taxonomy" id="147375"/>
    <lineage>
        <taxon>Bacteria</taxon>
        <taxon>Bacillati</taxon>
        <taxon>Bacillota</taxon>
        <taxon>Bacilli</taxon>
        <taxon>Bacillales</taxon>
        <taxon>Paenibacillaceae</taxon>
        <taxon>Paenibacillus</taxon>
    </lineage>
</organism>